<dbReference type="InterPro" id="IPR048503">
    <property type="entry name" value="NamZ_C"/>
</dbReference>
<dbReference type="Gene3D" id="3.90.1150.140">
    <property type="match status" value="1"/>
</dbReference>
<dbReference type="Pfam" id="PF07075">
    <property type="entry name" value="NamZ_N"/>
    <property type="match status" value="1"/>
</dbReference>
<dbReference type="Gene3D" id="3.40.50.12170">
    <property type="entry name" value="Uncharacterised protein PF07075, DUF1343"/>
    <property type="match status" value="1"/>
</dbReference>
<feature type="domain" description="Peptidoglycan beta-N-acetylmuramidase NamZ C-terminal" evidence="2">
    <location>
        <begin position="281"/>
        <end position="417"/>
    </location>
</feature>
<gene>
    <name evidence="3" type="ORF">CQA01_30460</name>
</gene>
<keyword evidence="4" id="KW-1185">Reference proteome</keyword>
<proteinExistence type="predicted"/>
<evidence type="ECO:0000313" key="4">
    <source>
        <dbReference type="Proteomes" id="UP000321301"/>
    </source>
</evidence>
<sequence length="418" mass="46826">MKSFILLTETQINMKQTKLILILAFLFGNMTFCKSKPDNDSRSIDEPSPIEAPKVVLPGADRPGVYLPKLIGKRVALAVNQTSILTSKDNLHLVDFLLEQGIEVKKVFVPEHGFRGDADAGEKVDNTVDPKTGLPLVSLYGKSKKPSIEALADVDIVIFDIQDVGIRFYTFISTLHYLMEACAEQNKTLMIFDRPNPNGDYIDGPILQKGYESFVGMHPIPIVHGLTVAELAQMINGEGWLKNGVKAPIEVVPVANWKHEIPYSLPVKPSPNLPNDVSIRLYPSLCFFEGTDVSLGRGTLFPFQVYGYPDAKFGDFTFTPVSIDGMSKYPPQQDKLCYGKDLREEPLSHQFTLSYLLETYKIANKGPAFFNAFFDKLAGSDELRKLIIAGESEENIRSTWKQGLDSYKVKRKQYLIYE</sequence>
<comment type="caution">
    <text evidence="3">The sequence shown here is derived from an EMBL/GenBank/DDBJ whole genome shotgun (WGS) entry which is preliminary data.</text>
</comment>
<dbReference type="InterPro" id="IPR048502">
    <property type="entry name" value="NamZ_N"/>
</dbReference>
<dbReference type="Proteomes" id="UP000321301">
    <property type="component" value="Unassembled WGS sequence"/>
</dbReference>
<dbReference type="InterPro" id="IPR008302">
    <property type="entry name" value="NamZ"/>
</dbReference>
<dbReference type="PANTHER" id="PTHR42915:SF1">
    <property type="entry name" value="PEPTIDOGLYCAN BETA-N-ACETYLMURAMIDASE NAMZ"/>
    <property type="match status" value="1"/>
</dbReference>
<dbReference type="PANTHER" id="PTHR42915">
    <property type="entry name" value="HYPOTHETICAL 460 KDA PROTEIN IN FEUA-SIGW INTERGENIC REGION [PRECURSOR]"/>
    <property type="match status" value="1"/>
</dbReference>
<dbReference type="EMBL" id="BJYV01000015">
    <property type="protein sequence ID" value="GEO22512.1"/>
    <property type="molecule type" value="Genomic_DNA"/>
</dbReference>
<evidence type="ECO:0000313" key="3">
    <source>
        <dbReference type="EMBL" id="GEO22512.1"/>
    </source>
</evidence>
<dbReference type="AlphaFoldDB" id="A0A512CE68"/>
<protein>
    <recommendedName>
        <fullName evidence="5">DUF1343 domain-containing protein</fullName>
    </recommendedName>
</protein>
<dbReference type="PIRSF" id="PIRSF016719">
    <property type="entry name" value="UCP016719"/>
    <property type="match status" value="1"/>
</dbReference>
<evidence type="ECO:0000259" key="1">
    <source>
        <dbReference type="Pfam" id="PF07075"/>
    </source>
</evidence>
<name>A0A512CE68_9BACT</name>
<reference evidence="3 4" key="1">
    <citation type="submission" date="2019-07" db="EMBL/GenBank/DDBJ databases">
        <title>Whole genome shotgun sequence of Cyclobacterium qasimii NBRC 106168.</title>
        <authorList>
            <person name="Hosoyama A."/>
            <person name="Uohara A."/>
            <person name="Ohji S."/>
            <person name="Ichikawa N."/>
        </authorList>
    </citation>
    <scope>NUCLEOTIDE SEQUENCE [LARGE SCALE GENOMIC DNA]</scope>
    <source>
        <strain evidence="3 4">NBRC 106168</strain>
    </source>
</reference>
<evidence type="ECO:0000259" key="2">
    <source>
        <dbReference type="Pfam" id="PF20732"/>
    </source>
</evidence>
<feature type="domain" description="Peptidoglycan beta-N-acetylmuramidase NamZ N-terminal" evidence="1">
    <location>
        <begin position="75"/>
        <end position="275"/>
    </location>
</feature>
<organism evidence="3 4">
    <name type="scientific">Cyclobacterium qasimii</name>
    <dbReference type="NCBI Taxonomy" id="1350429"/>
    <lineage>
        <taxon>Bacteria</taxon>
        <taxon>Pseudomonadati</taxon>
        <taxon>Bacteroidota</taxon>
        <taxon>Cytophagia</taxon>
        <taxon>Cytophagales</taxon>
        <taxon>Cyclobacteriaceae</taxon>
        <taxon>Cyclobacterium</taxon>
    </lineage>
</organism>
<evidence type="ECO:0008006" key="5">
    <source>
        <dbReference type="Google" id="ProtNLM"/>
    </source>
</evidence>
<dbReference type="GO" id="GO:0033922">
    <property type="term" value="F:peptidoglycan beta-N-acetylmuramidase activity"/>
    <property type="evidence" value="ECO:0007669"/>
    <property type="project" value="InterPro"/>
</dbReference>
<dbReference type="Pfam" id="PF20732">
    <property type="entry name" value="NamZ_C"/>
    <property type="match status" value="1"/>
</dbReference>
<accession>A0A512CE68</accession>